<dbReference type="EMBL" id="JZWT02000006">
    <property type="protein sequence ID" value="MFB6490204.1"/>
    <property type="molecule type" value="Genomic_DNA"/>
</dbReference>
<sequence length="264" mass="28273">MHTALEYLARLPRSLVHAIGRKVVRTDLVLAAAVSVAVIVAILSMPELLLPMAEEVLKALNAILPLALFIIGVIHGLKPDEHTWPITVSYAMMQRSLRGVLTATAVFNGALTLVWTALSAAVGLLPNALFRGAYDWLVDVLVGVTMITIAAVYIHRGEAKADAPDYKAIWIHGLAASFGGDFFVVLALALAVKTLYLAIPTALVGLLFGIGSFTGQLAVVISTYRGLLRIAKAPYVLVRAGRMALLFLGFFLIGLGLYTLIFPN</sequence>
<proteinExistence type="predicted"/>
<reference evidence="1" key="1">
    <citation type="submission" date="2024-07" db="EMBL/GenBank/DDBJ databases">
        <title>Metagenome and Metagenome-Assembled Genomes of Archaea from a hot spring from the geothermal field of Los Azufres, Mexico.</title>
        <authorList>
            <person name="Marin-Paredes R."/>
            <person name="Martinez-Romero E."/>
            <person name="Servin-Garciduenas L.E."/>
        </authorList>
    </citation>
    <scope>NUCLEOTIDE SEQUENCE</scope>
</reference>
<name>A0ACC6V0F8_9CREN</name>
<protein>
    <submittedName>
        <fullName evidence="1">Uncharacterized protein</fullName>
    </submittedName>
</protein>
<evidence type="ECO:0000313" key="1">
    <source>
        <dbReference type="EMBL" id="MFB6490204.1"/>
    </source>
</evidence>
<organism evidence="1 2">
    <name type="scientific">Thermoproteus sp. AZ2</name>
    <dbReference type="NCBI Taxonomy" id="1609232"/>
    <lineage>
        <taxon>Archaea</taxon>
        <taxon>Thermoproteota</taxon>
        <taxon>Thermoprotei</taxon>
        <taxon>Thermoproteales</taxon>
        <taxon>Thermoproteaceae</taxon>
        <taxon>Thermoproteus</taxon>
    </lineage>
</organism>
<gene>
    <name evidence="1" type="ORF">TU35_002975</name>
</gene>
<accession>A0ACC6V0F8</accession>
<dbReference type="Proteomes" id="UP000033636">
    <property type="component" value="Unassembled WGS sequence"/>
</dbReference>
<comment type="caution">
    <text evidence="1">The sequence shown here is derived from an EMBL/GenBank/DDBJ whole genome shotgun (WGS) entry which is preliminary data.</text>
</comment>
<evidence type="ECO:0000313" key="2">
    <source>
        <dbReference type="Proteomes" id="UP000033636"/>
    </source>
</evidence>